<dbReference type="Gene3D" id="2.40.170.20">
    <property type="entry name" value="TonB-dependent receptor, beta-barrel domain"/>
    <property type="match status" value="1"/>
</dbReference>
<evidence type="ECO:0000256" key="9">
    <source>
        <dbReference type="ARBA" id="ARBA00023077"/>
    </source>
</evidence>
<feature type="domain" description="TonB-dependent receptor plug" evidence="16">
    <location>
        <begin position="56"/>
        <end position="169"/>
    </location>
</feature>
<dbReference type="SUPFAM" id="SSF56935">
    <property type="entry name" value="Porins"/>
    <property type="match status" value="1"/>
</dbReference>
<comment type="subcellular location">
    <subcellularLocation>
        <location evidence="1 12">Cell outer membrane</location>
        <topology evidence="1 12">Multi-pass membrane protein</topology>
    </subcellularLocation>
</comment>
<dbReference type="GO" id="GO:0015344">
    <property type="term" value="F:siderophore uptake transmembrane transporter activity"/>
    <property type="evidence" value="ECO:0007669"/>
    <property type="project" value="TreeGrafter"/>
</dbReference>
<dbReference type="InterPro" id="IPR036942">
    <property type="entry name" value="Beta-barrel_TonB_sf"/>
</dbReference>
<keyword evidence="7" id="KW-0408">Iron</keyword>
<evidence type="ECO:0000259" key="16">
    <source>
        <dbReference type="Pfam" id="PF07715"/>
    </source>
</evidence>
<feature type="signal peptide" evidence="14">
    <location>
        <begin position="1"/>
        <end position="19"/>
    </location>
</feature>
<accession>A0A5A7MUV1</accession>
<keyword evidence="6 14" id="KW-0732">Signal</keyword>
<evidence type="ECO:0000256" key="13">
    <source>
        <dbReference type="RuleBase" id="RU003357"/>
    </source>
</evidence>
<keyword evidence="8" id="KW-0406">Ion transport</keyword>
<dbReference type="PROSITE" id="PS52016">
    <property type="entry name" value="TONB_DEPENDENT_REC_3"/>
    <property type="match status" value="1"/>
</dbReference>
<dbReference type="InterPro" id="IPR000531">
    <property type="entry name" value="Beta-barrel_TonB"/>
</dbReference>
<name>A0A5A7MUV1_9PROT</name>
<dbReference type="Proteomes" id="UP000322084">
    <property type="component" value="Unassembled WGS sequence"/>
</dbReference>
<feature type="domain" description="TonB-dependent receptor-like beta-barrel" evidence="15">
    <location>
        <begin position="297"/>
        <end position="783"/>
    </location>
</feature>
<evidence type="ECO:0000256" key="1">
    <source>
        <dbReference type="ARBA" id="ARBA00004571"/>
    </source>
</evidence>
<comment type="similarity">
    <text evidence="12 13">Belongs to the TonB-dependent receptor family.</text>
</comment>
<keyword evidence="2 12" id="KW-0813">Transport</keyword>
<evidence type="ECO:0000256" key="7">
    <source>
        <dbReference type="ARBA" id="ARBA00023004"/>
    </source>
</evidence>
<keyword evidence="10 12" id="KW-0472">Membrane</keyword>
<evidence type="ECO:0000256" key="2">
    <source>
        <dbReference type="ARBA" id="ARBA00022448"/>
    </source>
</evidence>
<keyword evidence="11 12" id="KW-0998">Cell outer membrane</keyword>
<dbReference type="InterPro" id="IPR039426">
    <property type="entry name" value="TonB-dep_rcpt-like"/>
</dbReference>
<dbReference type="Pfam" id="PF07715">
    <property type="entry name" value="Plug"/>
    <property type="match status" value="1"/>
</dbReference>
<gene>
    <name evidence="17" type="ORF">JCM17844_22960</name>
</gene>
<feature type="chain" id="PRO_5022823733" evidence="14">
    <location>
        <begin position="20"/>
        <end position="823"/>
    </location>
</feature>
<dbReference type="AlphaFoldDB" id="A0A5A7MUV1"/>
<comment type="caution">
    <text evidence="17">The sequence shown here is derived from an EMBL/GenBank/DDBJ whole genome shotgun (WGS) entry which is preliminary data.</text>
</comment>
<dbReference type="Gene3D" id="2.170.130.10">
    <property type="entry name" value="TonB-dependent receptor, plug domain"/>
    <property type="match status" value="1"/>
</dbReference>
<evidence type="ECO:0000259" key="15">
    <source>
        <dbReference type="Pfam" id="PF00593"/>
    </source>
</evidence>
<keyword evidence="4" id="KW-0410">Iron transport</keyword>
<evidence type="ECO:0000256" key="3">
    <source>
        <dbReference type="ARBA" id="ARBA00022452"/>
    </source>
</evidence>
<keyword evidence="5 12" id="KW-0812">Transmembrane</keyword>
<protein>
    <submittedName>
        <fullName evidence="17">TonB-dependent receptor</fullName>
    </submittedName>
</protein>
<evidence type="ECO:0000256" key="8">
    <source>
        <dbReference type="ARBA" id="ARBA00023065"/>
    </source>
</evidence>
<evidence type="ECO:0000256" key="12">
    <source>
        <dbReference type="PROSITE-ProRule" id="PRU01360"/>
    </source>
</evidence>
<keyword evidence="17" id="KW-0675">Receptor</keyword>
<evidence type="ECO:0000313" key="18">
    <source>
        <dbReference type="Proteomes" id="UP000322084"/>
    </source>
</evidence>
<organism evidence="17 18">
    <name type="scientific">Iodidimonas gelatinilytica</name>
    <dbReference type="NCBI Taxonomy" id="1236966"/>
    <lineage>
        <taxon>Bacteria</taxon>
        <taxon>Pseudomonadati</taxon>
        <taxon>Pseudomonadota</taxon>
        <taxon>Alphaproteobacteria</taxon>
        <taxon>Iodidimonadales</taxon>
        <taxon>Iodidimonadaceae</taxon>
        <taxon>Iodidimonas</taxon>
    </lineage>
</organism>
<reference evidence="17 18" key="1">
    <citation type="submission" date="2019-09" db="EMBL/GenBank/DDBJ databases">
        <title>NBRP : Genome information of microbial organism related human and environment.</title>
        <authorList>
            <person name="Hattori M."/>
            <person name="Oshima K."/>
            <person name="Inaba H."/>
            <person name="Suda W."/>
            <person name="Sakamoto M."/>
            <person name="Iino T."/>
            <person name="Kitahara M."/>
            <person name="Oshida Y."/>
            <person name="Iida T."/>
            <person name="Kudo T."/>
            <person name="Itoh T."/>
            <person name="Ohkuma M."/>
        </authorList>
    </citation>
    <scope>NUCLEOTIDE SEQUENCE [LARGE SCALE GENOMIC DNA]</scope>
    <source>
        <strain evidence="17 18">Hi-2</strain>
    </source>
</reference>
<dbReference type="Pfam" id="PF00593">
    <property type="entry name" value="TonB_dep_Rec_b-barrel"/>
    <property type="match status" value="1"/>
</dbReference>
<evidence type="ECO:0000256" key="11">
    <source>
        <dbReference type="ARBA" id="ARBA00023237"/>
    </source>
</evidence>
<sequence length="823" mass="87829">MKQATRFGLMLSVATAALAASPAVSQVENGDADAASTNVGMLEEIVITAVPISGTKMTTSVSTSSLSADEIRNFAPRSTAEIFRNIPGIRSESSGGGGNANIAVRGLPISTGGAKFLSLQEDGLPVLQFGDIAFGNADNFLRADSTISQIQAVRGGSASTFAQNSPGGVINMISKTGAQEGGSIGITRGIGFDRTQLDFEYGGPLADDLSFHVGGFYRTGEGTRDTGFNGDDGGQIKANITKDFENGYVRLYFKHLNDRETTFLPMPLLATGTNENPKFRSVEGFDAKSDTPHSPFLLSGVGLDGENNRRRFDLDDGIRALSTAIGIEFEFDLADDWRISNRGRYSENSGGFVAPFPASVASASSLAEQIGGAGATLGYANGPSGGQAIADPAALNGNGLAMSVALFDVDVNDFDNFANDLKLAKSFEMGDMGDVDVTFGYYKASQTINMDWVWNSFLMEVKGEDAALLDVFDANGQKQTLNGLFQFGDPFGGCCTRNYNADYDTDAPYASVSWITGDLSLDASLRYTFGDVSGSFAGTIQAPFDVTGDGVIEGPEQNVNLVDLANPSPVDYTYDYASYTFGANYLLTDDLAVFARYSRGGSANADRLLFGPAIAADGSLVDEDAAVDIVKQTEAGVKLRTGELNLFGTFFYAKTEEQNFEITSLTFIDRKYRAYGFELEGAYSYGPFDITAGLTWTDADIVEDNLSPDLVGNTPRRQADLIYQVTPSYTDYGFTIGANIIGTTSSFAQFNNELKLPGYTQVNLFANYEILPDLVLSANVNNLFDTLGVTEAEEGSILPNSDAVIRARAINGRTASVTLRYSF</sequence>
<dbReference type="EMBL" id="BKCL01000008">
    <property type="protein sequence ID" value="GEQ98659.1"/>
    <property type="molecule type" value="Genomic_DNA"/>
</dbReference>
<proteinExistence type="inferred from homology"/>
<keyword evidence="9 13" id="KW-0798">TonB box</keyword>
<evidence type="ECO:0000256" key="5">
    <source>
        <dbReference type="ARBA" id="ARBA00022692"/>
    </source>
</evidence>
<dbReference type="PANTHER" id="PTHR32552">
    <property type="entry name" value="FERRICHROME IRON RECEPTOR-RELATED"/>
    <property type="match status" value="1"/>
</dbReference>
<dbReference type="GO" id="GO:0009279">
    <property type="term" value="C:cell outer membrane"/>
    <property type="evidence" value="ECO:0007669"/>
    <property type="project" value="UniProtKB-SubCell"/>
</dbReference>
<evidence type="ECO:0000256" key="4">
    <source>
        <dbReference type="ARBA" id="ARBA00022496"/>
    </source>
</evidence>
<evidence type="ECO:0000256" key="14">
    <source>
        <dbReference type="SAM" id="SignalP"/>
    </source>
</evidence>
<dbReference type="PANTHER" id="PTHR32552:SF89">
    <property type="entry name" value="CATECHOLATE SIDEROPHORE RECEPTOR FIU"/>
    <property type="match status" value="1"/>
</dbReference>
<evidence type="ECO:0000256" key="6">
    <source>
        <dbReference type="ARBA" id="ARBA00022729"/>
    </source>
</evidence>
<evidence type="ECO:0000313" key="17">
    <source>
        <dbReference type="EMBL" id="GEQ98659.1"/>
    </source>
</evidence>
<dbReference type="InterPro" id="IPR037066">
    <property type="entry name" value="Plug_dom_sf"/>
</dbReference>
<dbReference type="RefSeq" id="WP_210431812.1">
    <property type="nucleotide sequence ID" value="NZ_BKCL01000008.1"/>
</dbReference>
<evidence type="ECO:0000256" key="10">
    <source>
        <dbReference type="ARBA" id="ARBA00023136"/>
    </source>
</evidence>
<keyword evidence="3 12" id="KW-1134">Transmembrane beta strand</keyword>
<dbReference type="InterPro" id="IPR012910">
    <property type="entry name" value="Plug_dom"/>
</dbReference>